<dbReference type="EMBL" id="FUZT01000006">
    <property type="protein sequence ID" value="SKC73780.1"/>
    <property type="molecule type" value="Genomic_DNA"/>
</dbReference>
<dbReference type="OrthoDB" id="9805025at2"/>
<evidence type="ECO:0000313" key="3">
    <source>
        <dbReference type="EMBL" id="SKC73780.1"/>
    </source>
</evidence>
<keyword evidence="1" id="KW-0812">Transmembrane</keyword>
<feature type="transmembrane region" description="Helical" evidence="1">
    <location>
        <begin position="124"/>
        <end position="142"/>
    </location>
</feature>
<dbReference type="Pfam" id="PF04892">
    <property type="entry name" value="VanZ"/>
    <property type="match status" value="1"/>
</dbReference>
<dbReference type="Proteomes" id="UP000190285">
    <property type="component" value="Unassembled WGS sequence"/>
</dbReference>
<feature type="transmembrane region" description="Helical" evidence="1">
    <location>
        <begin position="95"/>
        <end position="118"/>
    </location>
</feature>
<evidence type="ECO:0000313" key="4">
    <source>
        <dbReference type="Proteomes" id="UP000190285"/>
    </source>
</evidence>
<keyword evidence="1" id="KW-0472">Membrane</keyword>
<dbReference type="STRING" id="36842.SAMN02194393_02771"/>
<organism evidence="3 4">
    <name type="scientific">Maledivibacter halophilus</name>
    <dbReference type="NCBI Taxonomy" id="36842"/>
    <lineage>
        <taxon>Bacteria</taxon>
        <taxon>Bacillati</taxon>
        <taxon>Bacillota</taxon>
        <taxon>Clostridia</taxon>
        <taxon>Peptostreptococcales</taxon>
        <taxon>Caminicellaceae</taxon>
        <taxon>Maledivibacter</taxon>
    </lineage>
</organism>
<dbReference type="RefSeq" id="WP_079492344.1">
    <property type="nucleotide sequence ID" value="NZ_FUZT01000006.1"/>
</dbReference>
<feature type="transmembrane region" description="Helical" evidence="1">
    <location>
        <begin position="65"/>
        <end position="83"/>
    </location>
</feature>
<gene>
    <name evidence="3" type="ORF">SAMN02194393_02771</name>
</gene>
<feature type="transmembrane region" description="Helical" evidence="1">
    <location>
        <begin position="12"/>
        <end position="33"/>
    </location>
</feature>
<feature type="domain" description="VanZ-like" evidence="2">
    <location>
        <begin position="16"/>
        <end position="140"/>
    </location>
</feature>
<sequence>MKQTNKTATNIFRSFFVMYILILIYLTLFSPYYGRIYFHRSFNFIPFKTIISFIKSSYKLNLEVVITNILGNIIAFIPMGFFLPIVFKKMNRFKIVVYIILFSTSSIEIFQYILGVGTTDIDDIILNTLGGILGFILYRIGVKIIRSKELFYEKTI</sequence>
<dbReference type="PANTHER" id="PTHR36834">
    <property type="entry name" value="MEMBRANE PROTEIN-RELATED"/>
    <property type="match status" value="1"/>
</dbReference>
<dbReference type="InterPro" id="IPR006976">
    <property type="entry name" value="VanZ-like"/>
</dbReference>
<keyword evidence="1" id="KW-1133">Transmembrane helix</keyword>
<keyword evidence="4" id="KW-1185">Reference proteome</keyword>
<evidence type="ECO:0000256" key="1">
    <source>
        <dbReference type="SAM" id="Phobius"/>
    </source>
</evidence>
<dbReference type="AlphaFoldDB" id="A0A1T5LCU7"/>
<protein>
    <submittedName>
        <fullName evidence="3">Glycopeptide antibiotics resistance protein</fullName>
    </submittedName>
</protein>
<evidence type="ECO:0000259" key="2">
    <source>
        <dbReference type="Pfam" id="PF04892"/>
    </source>
</evidence>
<accession>A0A1T5LCU7</accession>
<reference evidence="3 4" key="1">
    <citation type="submission" date="2017-02" db="EMBL/GenBank/DDBJ databases">
        <authorList>
            <person name="Peterson S.W."/>
        </authorList>
    </citation>
    <scope>NUCLEOTIDE SEQUENCE [LARGE SCALE GENOMIC DNA]</scope>
    <source>
        <strain evidence="3 4">M1</strain>
    </source>
</reference>
<name>A0A1T5LCU7_9FIRM</name>
<dbReference type="InterPro" id="IPR053150">
    <property type="entry name" value="Teicoplanin_resist-assoc"/>
</dbReference>
<proteinExistence type="predicted"/>
<dbReference type="PANTHER" id="PTHR36834:SF2">
    <property type="entry name" value="MEMBRANE PROTEIN"/>
    <property type="match status" value="1"/>
</dbReference>